<keyword evidence="2" id="KW-0677">Repeat</keyword>
<evidence type="ECO:0000256" key="2">
    <source>
        <dbReference type="ARBA" id="ARBA00022737"/>
    </source>
</evidence>
<dbReference type="InterPro" id="IPR050995">
    <property type="entry name" value="WD-F-box_domain-protein"/>
</dbReference>
<dbReference type="PROSITE" id="PS00678">
    <property type="entry name" value="WD_REPEATS_1"/>
    <property type="match status" value="1"/>
</dbReference>
<proteinExistence type="predicted"/>
<feature type="repeat" description="WD" evidence="3">
    <location>
        <begin position="93"/>
        <end position="139"/>
    </location>
</feature>
<dbReference type="SMART" id="SM00320">
    <property type="entry name" value="WD40"/>
    <property type="match status" value="5"/>
</dbReference>
<dbReference type="InterPro" id="IPR036322">
    <property type="entry name" value="WD40_repeat_dom_sf"/>
</dbReference>
<dbReference type="InterPro" id="IPR020472">
    <property type="entry name" value="WD40_PAC1"/>
</dbReference>
<feature type="repeat" description="WD" evidence="3">
    <location>
        <begin position="11"/>
        <end position="50"/>
    </location>
</feature>
<dbReference type="EMBL" id="MPUH01001143">
    <property type="protein sequence ID" value="OMJ69918.1"/>
    <property type="molecule type" value="Genomic_DNA"/>
</dbReference>
<dbReference type="Pfam" id="PF00400">
    <property type="entry name" value="WD40"/>
    <property type="match status" value="4"/>
</dbReference>
<evidence type="ECO:0008006" key="6">
    <source>
        <dbReference type="Google" id="ProtNLM"/>
    </source>
</evidence>
<dbReference type="PRINTS" id="PR00320">
    <property type="entry name" value="GPROTEINBRPT"/>
</dbReference>
<evidence type="ECO:0000313" key="5">
    <source>
        <dbReference type="Proteomes" id="UP000187209"/>
    </source>
</evidence>
<comment type="caution">
    <text evidence="4">The sequence shown here is derived from an EMBL/GenBank/DDBJ whole genome shotgun (WGS) entry which is preliminary data.</text>
</comment>
<dbReference type="InterPro" id="IPR011047">
    <property type="entry name" value="Quinoprotein_ADH-like_sf"/>
</dbReference>
<gene>
    <name evidence="4" type="ORF">SteCoe_32233</name>
</gene>
<dbReference type="PROSITE" id="PS50294">
    <property type="entry name" value="WD_REPEATS_REGION"/>
    <property type="match status" value="2"/>
</dbReference>
<name>A0A1R2AZI4_9CILI</name>
<dbReference type="InterPro" id="IPR015943">
    <property type="entry name" value="WD40/YVTN_repeat-like_dom_sf"/>
</dbReference>
<feature type="repeat" description="WD" evidence="3">
    <location>
        <begin position="51"/>
        <end position="83"/>
    </location>
</feature>
<feature type="repeat" description="WD" evidence="3">
    <location>
        <begin position="301"/>
        <end position="342"/>
    </location>
</feature>
<dbReference type="SUPFAM" id="SSF50978">
    <property type="entry name" value="WD40 repeat-like"/>
    <property type="match status" value="1"/>
</dbReference>
<dbReference type="SUPFAM" id="SSF50998">
    <property type="entry name" value="Quinoprotein alcohol dehydrogenase-like"/>
    <property type="match status" value="1"/>
</dbReference>
<dbReference type="PANTHER" id="PTHR14604">
    <property type="entry name" value="WD40 REPEAT PF20"/>
    <property type="match status" value="1"/>
</dbReference>
<dbReference type="PROSITE" id="PS50082">
    <property type="entry name" value="WD_REPEATS_2"/>
    <property type="match status" value="4"/>
</dbReference>
<dbReference type="InterPro" id="IPR001680">
    <property type="entry name" value="WD40_rpt"/>
</dbReference>
<dbReference type="AlphaFoldDB" id="A0A1R2AZI4"/>
<protein>
    <recommendedName>
        <fullName evidence="6">Anaphase-promoting complex subunit 4 WD40 domain-containing protein</fullName>
    </recommendedName>
</protein>
<dbReference type="OrthoDB" id="5591786at2759"/>
<dbReference type="Gene3D" id="2.130.10.10">
    <property type="entry name" value="YVTN repeat-like/Quinoprotein amine dehydrogenase"/>
    <property type="match status" value="2"/>
</dbReference>
<dbReference type="Proteomes" id="UP000187209">
    <property type="component" value="Unassembled WGS sequence"/>
</dbReference>
<dbReference type="InterPro" id="IPR019775">
    <property type="entry name" value="WD40_repeat_CS"/>
</dbReference>
<evidence type="ECO:0000313" key="4">
    <source>
        <dbReference type="EMBL" id="OMJ69918.1"/>
    </source>
</evidence>
<reference evidence="4 5" key="1">
    <citation type="submission" date="2016-11" db="EMBL/GenBank/DDBJ databases">
        <title>The macronuclear genome of Stentor coeruleus: a giant cell with tiny introns.</title>
        <authorList>
            <person name="Slabodnick M."/>
            <person name="Ruby J.G."/>
            <person name="Reiff S.B."/>
            <person name="Swart E.C."/>
            <person name="Gosai S."/>
            <person name="Prabakaran S."/>
            <person name="Witkowska E."/>
            <person name="Larue G.E."/>
            <person name="Fisher S."/>
            <person name="Freeman R.M."/>
            <person name="Gunawardena J."/>
            <person name="Chu W."/>
            <person name="Stover N.A."/>
            <person name="Gregory B.D."/>
            <person name="Nowacki M."/>
            <person name="Derisi J."/>
            <person name="Roy S.W."/>
            <person name="Marshall W.F."/>
            <person name="Sood P."/>
        </authorList>
    </citation>
    <scope>NUCLEOTIDE SEQUENCE [LARGE SCALE GENOMIC DNA]</scope>
    <source>
        <strain evidence="4">WM001</strain>
    </source>
</reference>
<accession>A0A1R2AZI4</accession>
<organism evidence="4 5">
    <name type="scientific">Stentor coeruleus</name>
    <dbReference type="NCBI Taxonomy" id="5963"/>
    <lineage>
        <taxon>Eukaryota</taxon>
        <taxon>Sar</taxon>
        <taxon>Alveolata</taxon>
        <taxon>Ciliophora</taxon>
        <taxon>Postciliodesmatophora</taxon>
        <taxon>Heterotrichea</taxon>
        <taxon>Heterotrichida</taxon>
        <taxon>Stentoridae</taxon>
        <taxon>Stentor</taxon>
    </lineage>
</organism>
<dbReference type="PANTHER" id="PTHR14604:SF4">
    <property type="entry name" value="F-BOX DOMAIN-CONTAINING PROTEIN"/>
    <property type="match status" value="1"/>
</dbReference>
<keyword evidence="1 3" id="KW-0853">WD repeat</keyword>
<evidence type="ECO:0000256" key="3">
    <source>
        <dbReference type="PROSITE-ProRule" id="PRU00221"/>
    </source>
</evidence>
<sequence>MHQEEWLKDHCSGHYFRVEAMHLNYPMLATCSEDHSIRIWNLEDNTLEAILKGHRRRINSVILTPCKNFLISCSIDKTIKVWNRHNYTEVFQLLGHDLSVNSIAITNDGNYIVSASGSVKNTDNTVRLWDFNTRKQIHVFEDHKFIVVKVFISGDKIVSINSSNMIMIHDINNRVLEGTFIEQFSKYFNVCLYKDLLFFEDTSNSIKVFSISKREIVRKIQLENKTTIFLTVDSANSMLVLLSLKGELFIYNANSCDLIMSTLLKFSVERPVFVYRHPFIYLSEDKYLYAVNIENLKESSFPGHNWFIDSKDYSSDRKKIITTSGDLTVRVWQTENLREIHSIKRENQPIGAWFMENNKFALIADRIGCIDTVDLENLTFVHRFSFSKNYCLNSCAYLNFDFIVCNLRAREFFMTKINPIVVFWHEPSNEIVFEINLKPKIKSFSLSRSLKYLLCQTTESDNSTIMTIKIPGNVKSLFRQKGC</sequence>
<evidence type="ECO:0000256" key="1">
    <source>
        <dbReference type="ARBA" id="ARBA00022574"/>
    </source>
</evidence>
<keyword evidence="5" id="KW-1185">Reference proteome</keyword>